<comment type="caution">
    <text evidence="1">The sequence shown here is derived from an EMBL/GenBank/DDBJ whole genome shotgun (WGS) entry which is preliminary data.</text>
</comment>
<protein>
    <submittedName>
        <fullName evidence="1">Uncharacterized protein</fullName>
    </submittedName>
</protein>
<dbReference type="InterPro" id="IPR021109">
    <property type="entry name" value="Peptidase_aspartic_dom_sf"/>
</dbReference>
<evidence type="ECO:0000313" key="1">
    <source>
        <dbReference type="EMBL" id="KAI5400232.1"/>
    </source>
</evidence>
<gene>
    <name evidence="1" type="ORF">KIW84_065234</name>
</gene>
<dbReference type="EMBL" id="JAMSHJ010000006">
    <property type="protein sequence ID" value="KAI5400232.1"/>
    <property type="molecule type" value="Genomic_DNA"/>
</dbReference>
<dbReference type="AlphaFoldDB" id="A0A9D4WES5"/>
<dbReference type="Gramene" id="Psat06G0523400-T1">
    <property type="protein sequence ID" value="KAI5400232.1"/>
    <property type="gene ID" value="KIW84_065234"/>
</dbReference>
<keyword evidence="2" id="KW-1185">Reference proteome</keyword>
<sequence>MPSPLPNFLRANIHQNPQPRPLRNPTIFCPHTLIHNLNLPLQFYRTLNHPTTKSNPVKSITRAEMQLRRDKGLFYYCDDKFSYNHKCPNHHYFFFQIEEDDNNQLPEPQIANCLQLHIQSTTQFQVMVGNGNSLSTIGYISNLPVMIQGNILHLLVYLLPVTDADLVLGAPWLKTLGPHIADYNALSIKFYVKDNFITL</sequence>
<dbReference type="Proteomes" id="UP001058974">
    <property type="component" value="Chromosome 6"/>
</dbReference>
<proteinExistence type="predicted"/>
<name>A0A9D4WES5_PEA</name>
<reference evidence="1 2" key="1">
    <citation type="journal article" date="2022" name="Nat. Genet.">
        <title>Improved pea reference genome and pan-genome highlight genomic features and evolutionary characteristics.</title>
        <authorList>
            <person name="Yang T."/>
            <person name="Liu R."/>
            <person name="Luo Y."/>
            <person name="Hu S."/>
            <person name="Wang D."/>
            <person name="Wang C."/>
            <person name="Pandey M.K."/>
            <person name="Ge S."/>
            <person name="Xu Q."/>
            <person name="Li N."/>
            <person name="Li G."/>
            <person name="Huang Y."/>
            <person name="Saxena R.K."/>
            <person name="Ji Y."/>
            <person name="Li M."/>
            <person name="Yan X."/>
            <person name="He Y."/>
            <person name="Liu Y."/>
            <person name="Wang X."/>
            <person name="Xiang C."/>
            <person name="Varshney R.K."/>
            <person name="Ding H."/>
            <person name="Gao S."/>
            <person name="Zong X."/>
        </authorList>
    </citation>
    <scope>NUCLEOTIDE SEQUENCE [LARGE SCALE GENOMIC DNA]</scope>
    <source>
        <strain evidence="1 2">cv. Zhongwan 6</strain>
    </source>
</reference>
<dbReference type="Gene3D" id="2.40.70.10">
    <property type="entry name" value="Acid Proteases"/>
    <property type="match status" value="1"/>
</dbReference>
<organism evidence="1 2">
    <name type="scientific">Pisum sativum</name>
    <name type="common">Garden pea</name>
    <name type="synonym">Lathyrus oleraceus</name>
    <dbReference type="NCBI Taxonomy" id="3888"/>
    <lineage>
        <taxon>Eukaryota</taxon>
        <taxon>Viridiplantae</taxon>
        <taxon>Streptophyta</taxon>
        <taxon>Embryophyta</taxon>
        <taxon>Tracheophyta</taxon>
        <taxon>Spermatophyta</taxon>
        <taxon>Magnoliopsida</taxon>
        <taxon>eudicotyledons</taxon>
        <taxon>Gunneridae</taxon>
        <taxon>Pentapetalae</taxon>
        <taxon>rosids</taxon>
        <taxon>fabids</taxon>
        <taxon>Fabales</taxon>
        <taxon>Fabaceae</taxon>
        <taxon>Papilionoideae</taxon>
        <taxon>50 kb inversion clade</taxon>
        <taxon>NPAAA clade</taxon>
        <taxon>Hologalegina</taxon>
        <taxon>IRL clade</taxon>
        <taxon>Fabeae</taxon>
        <taxon>Lathyrus</taxon>
    </lineage>
</organism>
<dbReference type="CDD" id="cd00303">
    <property type="entry name" value="retropepsin_like"/>
    <property type="match status" value="1"/>
</dbReference>
<evidence type="ECO:0000313" key="2">
    <source>
        <dbReference type="Proteomes" id="UP001058974"/>
    </source>
</evidence>
<accession>A0A9D4WES5</accession>